<protein>
    <recommendedName>
        <fullName evidence="2">NYN domain-containing protein</fullName>
    </recommendedName>
</protein>
<evidence type="ECO:0000256" key="1">
    <source>
        <dbReference type="SAM" id="MobiDB-lite"/>
    </source>
</evidence>
<dbReference type="KEGG" id="pphr:APZ00_20320"/>
<evidence type="ECO:0000259" key="2">
    <source>
        <dbReference type="Pfam" id="PF01936"/>
    </source>
</evidence>
<reference evidence="3 4" key="1">
    <citation type="submission" date="2015-10" db="EMBL/GenBank/DDBJ databases">
        <title>The world's first case of liver abscess caused by Pannonibacter phragmitetus.</title>
        <authorList>
            <person name="Ming D."/>
            <person name="Wang M."/>
            <person name="Zhou Y."/>
            <person name="Jiang T."/>
            <person name="Hu S."/>
        </authorList>
    </citation>
    <scope>NUCLEOTIDE SEQUENCE [LARGE SCALE GENOMIC DNA]</scope>
    <source>
        <strain evidence="3 4">31801</strain>
    </source>
</reference>
<accession>A0A0U3Q980</accession>
<organism evidence="3 4">
    <name type="scientific">Pannonibacter phragmitetus</name>
    <dbReference type="NCBI Taxonomy" id="121719"/>
    <lineage>
        <taxon>Bacteria</taxon>
        <taxon>Pseudomonadati</taxon>
        <taxon>Pseudomonadota</taxon>
        <taxon>Alphaproteobacteria</taxon>
        <taxon>Hyphomicrobiales</taxon>
        <taxon>Stappiaceae</taxon>
        <taxon>Pannonibacter</taxon>
    </lineage>
</organism>
<dbReference type="STRING" id="121719.APZ00_20320"/>
<dbReference type="InterPro" id="IPR021139">
    <property type="entry name" value="NYN"/>
</dbReference>
<dbReference type="CDD" id="cd18722">
    <property type="entry name" value="PIN_NicB-like"/>
    <property type="match status" value="1"/>
</dbReference>
<proteinExistence type="predicted"/>
<gene>
    <name evidence="3" type="ORF">APZ00_20320</name>
</gene>
<evidence type="ECO:0000313" key="4">
    <source>
        <dbReference type="Proteomes" id="UP000064921"/>
    </source>
</evidence>
<dbReference type="GO" id="GO:0004540">
    <property type="term" value="F:RNA nuclease activity"/>
    <property type="evidence" value="ECO:0007669"/>
    <property type="project" value="InterPro"/>
</dbReference>
<feature type="region of interest" description="Disordered" evidence="1">
    <location>
        <begin position="236"/>
        <end position="258"/>
    </location>
</feature>
<evidence type="ECO:0000313" key="3">
    <source>
        <dbReference type="EMBL" id="ALV29097.1"/>
    </source>
</evidence>
<dbReference type="Gene3D" id="3.40.50.1010">
    <property type="entry name" value="5'-nuclease"/>
    <property type="match status" value="1"/>
</dbReference>
<dbReference type="EMBL" id="CP013068">
    <property type="protein sequence ID" value="ALV29097.1"/>
    <property type="molecule type" value="Genomic_DNA"/>
</dbReference>
<dbReference type="AlphaFoldDB" id="A0A0U3Q980"/>
<dbReference type="Proteomes" id="UP000064921">
    <property type="component" value="Chromosome"/>
</dbReference>
<keyword evidence="4" id="KW-1185">Reference proteome</keyword>
<dbReference type="Pfam" id="PF01936">
    <property type="entry name" value="NYN"/>
    <property type="match status" value="1"/>
</dbReference>
<dbReference type="RefSeq" id="WP_058900020.1">
    <property type="nucleotide sequence ID" value="NZ_CP013068.1"/>
</dbReference>
<sequence length="258" mass="29179">MRDVAILVDGSFFIKRINSLGHLSNPPKAEEAVHCLKQLCANHLRHLNKRYGLTMPPRNKKENWQAVTNHFGLLYRIFFYDAPPFEGNAQKPITKQTINYKNTGQAKFRLALFEELRKSRDVALRLGELSNAKRWVLHEDRQKALLKGEIAVGDLTDDDFSYDLKQKGVDMRIGLDIASLTLKQQVKVIVLVTGDADFVPAAKLARREGVEIILDPLRYNISRTLFEHIDGLRHGLDKAGQPEPGDDGELAENNGNDN</sequence>
<feature type="domain" description="NYN" evidence="2">
    <location>
        <begin position="165"/>
        <end position="214"/>
    </location>
</feature>
<name>A0A0U3Q980_9HYPH</name>